<dbReference type="Gene3D" id="2.50.20.10">
    <property type="entry name" value="Lipoprotein localisation LolA/LolB/LppX"/>
    <property type="match status" value="1"/>
</dbReference>
<evidence type="ECO:0000313" key="2">
    <source>
        <dbReference type="EMBL" id="MEZ6852169.1"/>
    </source>
</evidence>
<feature type="chain" id="PRO_5046672137" description="DUF4292 domain-containing protein" evidence="1">
    <location>
        <begin position="25"/>
        <end position="272"/>
    </location>
</feature>
<dbReference type="RefSeq" id="WP_371149803.1">
    <property type="nucleotide sequence ID" value="NZ_JBFSOO010000001.1"/>
</dbReference>
<feature type="signal peptide" evidence="1">
    <location>
        <begin position="1"/>
        <end position="24"/>
    </location>
</feature>
<name>A0ABV4JN67_9BACT</name>
<protein>
    <recommendedName>
        <fullName evidence="4">DUF4292 domain-containing protein</fullName>
    </recommendedName>
</protein>
<accession>A0ABV4JN67</accession>
<evidence type="ECO:0008006" key="4">
    <source>
        <dbReference type="Google" id="ProtNLM"/>
    </source>
</evidence>
<proteinExistence type="predicted"/>
<comment type="caution">
    <text evidence="2">The sequence shown here is derived from an EMBL/GenBank/DDBJ whole genome shotgun (WGS) entry which is preliminary data.</text>
</comment>
<sequence length="272" mass="30425">MMKRLLRLASVVFCIFLLSACAQHAPQIRIDQQATQTEAEQVWAKYLANARRNPTSQPFSIRSSFRFKTSETSNRASLIMWGNGATPVRIDIIGPFGSIVASLRMSNLQSIIYEPDSKRAVYSDSGQDLLVRMGLPIPVSVQDIIALLRGNYTKLFPTTYDTAYVEGAANIAYTFSTPVSNKNTSQKLTNGVLVLNKQGLPVVWEQKDKSMSISFEKYKDRQPTKIRVLAGTERSALFLIKDRTIPVSPFDPKALQLVLPPDTKLEPIRPMQ</sequence>
<keyword evidence="3" id="KW-1185">Reference proteome</keyword>
<dbReference type="PROSITE" id="PS51257">
    <property type="entry name" value="PROKAR_LIPOPROTEIN"/>
    <property type="match status" value="1"/>
</dbReference>
<reference evidence="2 3" key="1">
    <citation type="submission" date="2024-07" db="EMBL/GenBank/DDBJ databases">
        <title>Active virus-host system and metabolic interactions in a Lokiarchaeon culture.</title>
        <authorList>
            <person name="Ponce Toledo R.I."/>
            <person name="Rodrigues Oliveira T."/>
            <person name="Schleper C."/>
        </authorList>
    </citation>
    <scope>NUCLEOTIDE SEQUENCE [LARGE SCALE GENOMIC DNA]</scope>
    <source>
        <strain evidence="2 3">B35</strain>
    </source>
</reference>
<gene>
    <name evidence="2" type="ORF">AB2Z07_01265</name>
</gene>
<evidence type="ECO:0000313" key="3">
    <source>
        <dbReference type="Proteomes" id="UP001568358"/>
    </source>
</evidence>
<keyword evidence="1" id="KW-0732">Signal</keyword>
<evidence type="ECO:0000256" key="1">
    <source>
        <dbReference type="SAM" id="SignalP"/>
    </source>
</evidence>
<dbReference type="Proteomes" id="UP001568358">
    <property type="component" value="Unassembled WGS sequence"/>
</dbReference>
<dbReference type="EMBL" id="JBFSOO010000001">
    <property type="protein sequence ID" value="MEZ6852169.1"/>
    <property type="molecule type" value="Genomic_DNA"/>
</dbReference>
<organism evidence="2 3">
    <name type="scientific">Halodesulfovibrio aestuarii</name>
    <dbReference type="NCBI Taxonomy" id="126333"/>
    <lineage>
        <taxon>Bacteria</taxon>
        <taxon>Pseudomonadati</taxon>
        <taxon>Thermodesulfobacteriota</taxon>
        <taxon>Desulfovibrionia</taxon>
        <taxon>Desulfovibrionales</taxon>
        <taxon>Desulfovibrionaceae</taxon>
        <taxon>Halodesulfovibrio</taxon>
    </lineage>
</organism>